<feature type="transmembrane region" description="Helical" evidence="6">
    <location>
        <begin position="324"/>
        <end position="343"/>
    </location>
</feature>
<evidence type="ECO:0000313" key="8">
    <source>
        <dbReference type="EMBL" id="KWW16446.1"/>
    </source>
</evidence>
<dbReference type="Gene3D" id="1.20.1250.20">
    <property type="entry name" value="MFS general substrate transporter like domains"/>
    <property type="match status" value="1"/>
</dbReference>
<dbReference type="InterPro" id="IPR036259">
    <property type="entry name" value="MFS_trans_sf"/>
</dbReference>
<dbReference type="Proteomes" id="UP000064189">
    <property type="component" value="Unassembled WGS sequence"/>
</dbReference>
<evidence type="ECO:0000256" key="1">
    <source>
        <dbReference type="ARBA" id="ARBA00004651"/>
    </source>
</evidence>
<feature type="transmembrane region" description="Helical" evidence="6">
    <location>
        <begin position="219"/>
        <end position="237"/>
    </location>
</feature>
<sequence>MSRQKEFLMIVFILMAAFLVPVNSTMISIALGSISDFYGLDIHSVTWVVTIYLIVMAVTQPIAGKLGDLYGNRKIYIIGILLFLTASIGCGLAPNIGVLVVFRSLQAIGGGLLIPNVVALIRHAVSRERLPGVLGFFGLGMGLGAAVGPLIGSLLMAMASWKAIFWVNVPLLLGALAGGMLLIPKLGNKRPRQPLDVFGAIYLAIAITLLIALTHATSPAAYITLGLGTLLFTGLFIRREQSVASPVIDFALFKSPIFVNANLSVLINNFTMYAILLVMPLIMTTKMDISTSMSGVMLSLFSISMAFGNMIGGQLNGKWTSQKVIFLSFAFTVLTNLLLLFVIQNQSLLYLAITLIVNGLAIGLGLTSMQVASLEAVDESASGSASGIFSTFRYFGSIISSTLIGIVTNYSVLFAILMAAALTGALLSRMVHRRNKLSAP</sequence>
<dbReference type="EMBL" id="LNNH01000033">
    <property type="protein sequence ID" value="KWW16446.1"/>
    <property type="molecule type" value="Genomic_DNA"/>
</dbReference>
<evidence type="ECO:0000256" key="5">
    <source>
        <dbReference type="ARBA" id="ARBA00023136"/>
    </source>
</evidence>
<keyword evidence="5 6" id="KW-0472">Membrane</keyword>
<evidence type="ECO:0000313" key="9">
    <source>
        <dbReference type="Proteomes" id="UP000064189"/>
    </source>
</evidence>
<feature type="transmembrane region" description="Helical" evidence="6">
    <location>
        <begin position="257"/>
        <end position="283"/>
    </location>
</feature>
<feature type="transmembrane region" description="Helical" evidence="6">
    <location>
        <begin position="195"/>
        <end position="213"/>
    </location>
</feature>
<dbReference type="PRINTS" id="PR01036">
    <property type="entry name" value="TCRTETB"/>
</dbReference>
<feature type="transmembrane region" description="Helical" evidence="6">
    <location>
        <begin position="410"/>
        <end position="428"/>
    </location>
</feature>
<dbReference type="GO" id="GO:0005886">
    <property type="term" value="C:plasma membrane"/>
    <property type="evidence" value="ECO:0007669"/>
    <property type="project" value="UniProtKB-SubCell"/>
</dbReference>
<keyword evidence="4 6" id="KW-1133">Transmembrane helix</keyword>
<feature type="transmembrane region" description="Helical" evidence="6">
    <location>
        <begin position="42"/>
        <end position="63"/>
    </location>
</feature>
<evidence type="ECO:0000256" key="4">
    <source>
        <dbReference type="ARBA" id="ARBA00022989"/>
    </source>
</evidence>
<feature type="transmembrane region" description="Helical" evidence="6">
    <location>
        <begin position="133"/>
        <end position="157"/>
    </location>
</feature>
<dbReference type="GO" id="GO:0022857">
    <property type="term" value="F:transmembrane transporter activity"/>
    <property type="evidence" value="ECO:0007669"/>
    <property type="project" value="InterPro"/>
</dbReference>
<organism evidence="8 9">
    <name type="scientific">Peribacillus simplex</name>
    <dbReference type="NCBI Taxonomy" id="1478"/>
    <lineage>
        <taxon>Bacteria</taxon>
        <taxon>Bacillati</taxon>
        <taxon>Bacillota</taxon>
        <taxon>Bacilli</taxon>
        <taxon>Bacillales</taxon>
        <taxon>Bacillaceae</taxon>
        <taxon>Peribacillus</taxon>
    </lineage>
</organism>
<keyword evidence="3 6" id="KW-0812">Transmembrane</keyword>
<keyword evidence="9" id="KW-1185">Reference proteome</keyword>
<reference evidence="8 9" key="1">
    <citation type="submission" date="2015-11" db="EMBL/GenBank/DDBJ databases">
        <title>Genome Sequence of Bacillus simplex strain VanAntwerpen2.</title>
        <authorList>
            <person name="Couger M.B."/>
        </authorList>
    </citation>
    <scope>NUCLEOTIDE SEQUENCE [LARGE SCALE GENOMIC DNA]</scope>
    <source>
        <strain evidence="8 9">VanAntwerpen02</strain>
    </source>
</reference>
<dbReference type="AlphaFoldDB" id="A0A109MVK2"/>
<feature type="transmembrane region" description="Helical" evidence="6">
    <location>
        <begin position="163"/>
        <end position="183"/>
    </location>
</feature>
<keyword evidence="2" id="KW-0813">Transport</keyword>
<evidence type="ECO:0000256" key="6">
    <source>
        <dbReference type="SAM" id="Phobius"/>
    </source>
</evidence>
<evidence type="ECO:0000259" key="7">
    <source>
        <dbReference type="PROSITE" id="PS50850"/>
    </source>
</evidence>
<evidence type="ECO:0000256" key="2">
    <source>
        <dbReference type="ARBA" id="ARBA00022448"/>
    </source>
</evidence>
<feature type="domain" description="Major facilitator superfamily (MFS) profile" evidence="7">
    <location>
        <begin position="9"/>
        <end position="436"/>
    </location>
</feature>
<dbReference type="PROSITE" id="PS50850">
    <property type="entry name" value="MFS"/>
    <property type="match status" value="1"/>
</dbReference>
<proteinExistence type="predicted"/>
<dbReference type="SUPFAM" id="SSF103473">
    <property type="entry name" value="MFS general substrate transporter"/>
    <property type="match status" value="1"/>
</dbReference>
<dbReference type="PANTHER" id="PTHR42718">
    <property type="entry name" value="MAJOR FACILITATOR SUPERFAMILY MULTIDRUG TRANSPORTER MFSC"/>
    <property type="match status" value="1"/>
</dbReference>
<dbReference type="InterPro" id="IPR011701">
    <property type="entry name" value="MFS"/>
</dbReference>
<dbReference type="Pfam" id="PF07690">
    <property type="entry name" value="MFS_1"/>
    <property type="match status" value="2"/>
</dbReference>
<feature type="transmembrane region" description="Helical" evidence="6">
    <location>
        <begin position="100"/>
        <end position="121"/>
    </location>
</feature>
<comment type="subcellular location">
    <subcellularLocation>
        <location evidence="1">Cell membrane</location>
        <topology evidence="1">Multi-pass membrane protein</topology>
    </subcellularLocation>
</comment>
<protein>
    <submittedName>
        <fullName evidence="8">MFS transporter</fullName>
    </submittedName>
</protein>
<feature type="transmembrane region" description="Helical" evidence="6">
    <location>
        <begin position="75"/>
        <end position="94"/>
    </location>
</feature>
<feature type="transmembrane region" description="Helical" evidence="6">
    <location>
        <begin position="289"/>
        <end position="312"/>
    </location>
</feature>
<gene>
    <name evidence="8" type="ORF">AS888_00235</name>
</gene>
<accession>A0A109MVK2</accession>
<comment type="caution">
    <text evidence="8">The sequence shown here is derived from an EMBL/GenBank/DDBJ whole genome shotgun (WGS) entry which is preliminary data.</text>
</comment>
<evidence type="ECO:0000256" key="3">
    <source>
        <dbReference type="ARBA" id="ARBA00022692"/>
    </source>
</evidence>
<dbReference type="Gene3D" id="1.20.1720.10">
    <property type="entry name" value="Multidrug resistance protein D"/>
    <property type="match status" value="1"/>
</dbReference>
<dbReference type="InterPro" id="IPR020846">
    <property type="entry name" value="MFS_dom"/>
</dbReference>
<dbReference type="CDD" id="cd17321">
    <property type="entry name" value="MFS_MMR_MDR_like"/>
    <property type="match status" value="1"/>
</dbReference>
<dbReference type="PANTHER" id="PTHR42718:SF9">
    <property type="entry name" value="MAJOR FACILITATOR SUPERFAMILY MULTIDRUG TRANSPORTER MFSC"/>
    <property type="match status" value="1"/>
</dbReference>
<name>A0A109MVK2_9BACI</name>
<feature type="transmembrane region" description="Helical" evidence="6">
    <location>
        <begin position="349"/>
        <end position="372"/>
    </location>
</feature>
<dbReference type="RefSeq" id="WP_061143369.1">
    <property type="nucleotide sequence ID" value="NZ_LNNH01000033.1"/>
</dbReference>